<dbReference type="Pfam" id="PF21882">
    <property type="entry name" value="Gp53-like_C"/>
    <property type="match status" value="1"/>
</dbReference>
<evidence type="ECO:0000313" key="2">
    <source>
        <dbReference type="EMBL" id="VFK49102.1"/>
    </source>
</evidence>
<proteinExistence type="predicted"/>
<organism evidence="2">
    <name type="scientific">Candidatus Kentrum sp. TC</name>
    <dbReference type="NCBI Taxonomy" id="2126339"/>
    <lineage>
        <taxon>Bacteria</taxon>
        <taxon>Pseudomonadati</taxon>
        <taxon>Pseudomonadota</taxon>
        <taxon>Gammaproteobacteria</taxon>
        <taxon>Candidatus Kentrum</taxon>
    </lineage>
</organism>
<dbReference type="Gene3D" id="2.60.40.3940">
    <property type="match status" value="1"/>
</dbReference>
<protein>
    <recommendedName>
        <fullName evidence="1">Putative tail fiber protein gp53-like C-terminal domain-containing protein</fullName>
    </recommendedName>
</protein>
<dbReference type="AlphaFoldDB" id="A0A450Z5R2"/>
<sequence>MSGLGAKAIRQYDKAGVKVAPSIKLGIRADLEYDGTDFILVDALPLFDDGEFVSSKTPAGYQMLPGGSILQWGYQDGYFDFGLGSSGHWQVIFPIAFPNACLSVTVSGGEIIGTQESSEHIYSAFDFAQTGFSIYMLRVFGSSGGTSDLFRVRYMAIGY</sequence>
<dbReference type="EMBL" id="CAADFT010000157">
    <property type="protein sequence ID" value="VFK49102.1"/>
    <property type="molecule type" value="Genomic_DNA"/>
</dbReference>
<evidence type="ECO:0000259" key="1">
    <source>
        <dbReference type="Pfam" id="PF21882"/>
    </source>
</evidence>
<accession>A0A450Z5R2</accession>
<name>A0A450Z5R2_9GAMM</name>
<reference evidence="2" key="1">
    <citation type="submission" date="2019-02" db="EMBL/GenBank/DDBJ databases">
        <authorList>
            <person name="Gruber-Vodicka R. H."/>
            <person name="Seah K. B. B."/>
        </authorList>
    </citation>
    <scope>NUCLEOTIDE SEQUENCE</scope>
    <source>
        <strain evidence="2">BECK_BZ125</strain>
    </source>
</reference>
<gene>
    <name evidence="2" type="ORF">BECKTC1821E_GA0114239_11573</name>
</gene>
<feature type="domain" description="Putative tail fiber protein gp53-like C-terminal" evidence="1">
    <location>
        <begin position="64"/>
        <end position="159"/>
    </location>
</feature>
<dbReference type="InterPro" id="IPR054075">
    <property type="entry name" value="Gp53-like_C"/>
</dbReference>